<protein>
    <recommendedName>
        <fullName evidence="8">Zn(2)-C6 fungal-type domain-containing protein</fullName>
    </recommendedName>
</protein>
<dbReference type="InterPro" id="IPR001138">
    <property type="entry name" value="Zn2Cys6_DnaBD"/>
</dbReference>
<proteinExistence type="predicted"/>
<reference evidence="9" key="2">
    <citation type="submission" date="2021-01" db="EMBL/GenBank/DDBJ databases">
        <authorList>
            <person name="Schikora-Tamarit M.A."/>
        </authorList>
    </citation>
    <scope>NUCLEOTIDE SEQUENCE</scope>
    <source>
        <strain evidence="9">NCAIM Y.01608</strain>
    </source>
</reference>
<sequence>MSVDSEITRSPPSDSDGTRKRKRALKACVICHQRKIKCDLDFKEVGQRCTNCEELNLECELYKRKKRIKKFQIHKNLSDLLEKTKIETLNAVRIDPAELMQKLKKTRHHEYIYKSYSDAENRLVTRLFDEYTKEQQFQDVSDASIRNLNLLGCFNLPEKAVCQTYVDSYFQNVHPLIPILNKETFLAENSKFMNPTSLLLLQTVLFVGSKFITCETEESKLTQSKITNILYGRAKALFDHDFEGNAVNLLAAMALLGLGLEDHYFHTKSLYSWLQVSISVANSHGFFQNDLSEYTEREQCQIRKLTWYLISKDTVVSVILGKPRLIDVSTVPSEKLSLKDFRFDTDITDTIKLYAIEHLRLAEALAAVDQTVVKGSAGLPSSEQDTLLGMWFETVPNELKLGTHTQKNPNYHSLIICCNYFCTLITLHHASIVHAIATKPPSDNLADSHRPSWEVIFQCCVTVDTILKELKNTAALSIFGTEIIIWIFLLGKVLTYFLRASDQSVAKRGREIADNLLDILENGIDNWNLTQKFHHVLSKLFNDENIQDELLRIYVGPNHTGSEVQFSQPDVPVKQEKSETDASFERAIFEDPVKSCDLQASPAQRLKKISIASLISPPDAAESANVQNSATGLWNYADHQ</sequence>
<dbReference type="EMBL" id="JAEUBD010000095">
    <property type="protein sequence ID" value="KAH3677837.1"/>
    <property type="molecule type" value="Genomic_DNA"/>
</dbReference>
<dbReference type="GO" id="GO:0006351">
    <property type="term" value="P:DNA-templated transcription"/>
    <property type="evidence" value="ECO:0007669"/>
    <property type="project" value="InterPro"/>
</dbReference>
<evidence type="ECO:0000313" key="9">
    <source>
        <dbReference type="EMBL" id="KAH3677837.1"/>
    </source>
</evidence>
<dbReference type="Proteomes" id="UP000788993">
    <property type="component" value="Unassembled WGS sequence"/>
</dbReference>
<feature type="domain" description="Zn(2)-C6 fungal-type" evidence="8">
    <location>
        <begin position="27"/>
        <end position="61"/>
    </location>
</feature>
<dbReference type="PROSITE" id="PS00463">
    <property type="entry name" value="ZN2_CY6_FUNGAL_1"/>
    <property type="match status" value="1"/>
</dbReference>
<organism evidence="9 10">
    <name type="scientific">Ogataea polymorpha</name>
    <dbReference type="NCBI Taxonomy" id="460523"/>
    <lineage>
        <taxon>Eukaryota</taxon>
        <taxon>Fungi</taxon>
        <taxon>Dikarya</taxon>
        <taxon>Ascomycota</taxon>
        <taxon>Saccharomycotina</taxon>
        <taxon>Pichiomycetes</taxon>
        <taxon>Pichiales</taxon>
        <taxon>Pichiaceae</taxon>
        <taxon>Ogataea</taxon>
    </lineage>
</organism>
<gene>
    <name evidence="9" type="ORF">OGATHE_000491</name>
</gene>
<evidence type="ECO:0000256" key="4">
    <source>
        <dbReference type="ARBA" id="ARBA00023125"/>
    </source>
</evidence>
<dbReference type="GO" id="GO:0000981">
    <property type="term" value="F:DNA-binding transcription factor activity, RNA polymerase II-specific"/>
    <property type="evidence" value="ECO:0007669"/>
    <property type="project" value="InterPro"/>
</dbReference>
<name>A0A9P8PT33_9ASCO</name>
<dbReference type="AlphaFoldDB" id="A0A9P8PT33"/>
<dbReference type="CDD" id="cd00067">
    <property type="entry name" value="GAL4"/>
    <property type="match status" value="1"/>
</dbReference>
<dbReference type="InterPro" id="IPR007219">
    <property type="entry name" value="XnlR_reg_dom"/>
</dbReference>
<keyword evidence="7" id="KW-1133">Transmembrane helix</keyword>
<evidence type="ECO:0000256" key="7">
    <source>
        <dbReference type="SAM" id="Phobius"/>
    </source>
</evidence>
<dbReference type="CDD" id="cd12148">
    <property type="entry name" value="fungal_TF_MHR"/>
    <property type="match status" value="1"/>
</dbReference>
<keyword evidence="3" id="KW-0805">Transcription regulation</keyword>
<keyword evidence="1" id="KW-0479">Metal-binding</keyword>
<keyword evidence="5" id="KW-0804">Transcription</keyword>
<reference evidence="9" key="1">
    <citation type="journal article" date="2021" name="Open Biol.">
        <title>Shared evolutionary footprints suggest mitochondrial oxidative damage underlies multiple complex I losses in fungi.</title>
        <authorList>
            <person name="Schikora-Tamarit M.A."/>
            <person name="Marcet-Houben M."/>
            <person name="Nosek J."/>
            <person name="Gabaldon T."/>
        </authorList>
    </citation>
    <scope>NUCLEOTIDE SEQUENCE</scope>
    <source>
        <strain evidence="9">NCAIM Y.01608</strain>
    </source>
</reference>
<evidence type="ECO:0000256" key="2">
    <source>
        <dbReference type="ARBA" id="ARBA00022833"/>
    </source>
</evidence>
<evidence type="ECO:0000256" key="1">
    <source>
        <dbReference type="ARBA" id="ARBA00022723"/>
    </source>
</evidence>
<accession>A0A9P8PT33</accession>
<keyword evidence="7" id="KW-0812">Transmembrane</keyword>
<feature type="transmembrane region" description="Helical" evidence="7">
    <location>
        <begin position="474"/>
        <end position="498"/>
    </location>
</feature>
<evidence type="ECO:0000313" key="10">
    <source>
        <dbReference type="Proteomes" id="UP000788993"/>
    </source>
</evidence>
<dbReference type="Pfam" id="PF04082">
    <property type="entry name" value="Fungal_trans"/>
    <property type="match status" value="1"/>
</dbReference>
<evidence type="ECO:0000256" key="5">
    <source>
        <dbReference type="ARBA" id="ARBA00023163"/>
    </source>
</evidence>
<dbReference type="PANTHER" id="PTHR47171">
    <property type="entry name" value="FARA-RELATED"/>
    <property type="match status" value="1"/>
</dbReference>
<evidence type="ECO:0000259" key="8">
    <source>
        <dbReference type="PROSITE" id="PS50048"/>
    </source>
</evidence>
<keyword evidence="4" id="KW-0238">DNA-binding</keyword>
<keyword evidence="10" id="KW-1185">Reference proteome</keyword>
<dbReference type="SMART" id="SM00066">
    <property type="entry name" value="GAL4"/>
    <property type="match status" value="1"/>
</dbReference>
<evidence type="ECO:0000256" key="6">
    <source>
        <dbReference type="ARBA" id="ARBA00023242"/>
    </source>
</evidence>
<dbReference type="InterPro" id="IPR036864">
    <property type="entry name" value="Zn2-C6_fun-type_DNA-bd_sf"/>
</dbReference>
<dbReference type="GO" id="GO:0003677">
    <property type="term" value="F:DNA binding"/>
    <property type="evidence" value="ECO:0007669"/>
    <property type="project" value="UniProtKB-KW"/>
</dbReference>
<dbReference type="InterPro" id="IPR052073">
    <property type="entry name" value="Amide_Lactam_Regulators"/>
</dbReference>
<keyword evidence="7" id="KW-0472">Membrane</keyword>
<evidence type="ECO:0000256" key="3">
    <source>
        <dbReference type="ARBA" id="ARBA00023015"/>
    </source>
</evidence>
<dbReference type="Pfam" id="PF00172">
    <property type="entry name" value="Zn_clus"/>
    <property type="match status" value="1"/>
</dbReference>
<keyword evidence="2" id="KW-0862">Zinc</keyword>
<dbReference type="PROSITE" id="PS50048">
    <property type="entry name" value="ZN2_CY6_FUNGAL_2"/>
    <property type="match status" value="1"/>
</dbReference>
<comment type="caution">
    <text evidence="9">The sequence shown here is derived from an EMBL/GenBank/DDBJ whole genome shotgun (WGS) entry which is preliminary data.</text>
</comment>
<dbReference type="Gene3D" id="4.10.240.10">
    <property type="entry name" value="Zn(2)-C6 fungal-type DNA-binding domain"/>
    <property type="match status" value="1"/>
</dbReference>
<dbReference type="PANTHER" id="PTHR47171:SF3">
    <property type="entry name" value="FARA-RELATED"/>
    <property type="match status" value="1"/>
</dbReference>
<dbReference type="GO" id="GO:0008270">
    <property type="term" value="F:zinc ion binding"/>
    <property type="evidence" value="ECO:0007669"/>
    <property type="project" value="InterPro"/>
</dbReference>
<dbReference type="SUPFAM" id="SSF57701">
    <property type="entry name" value="Zn2/Cys6 DNA-binding domain"/>
    <property type="match status" value="1"/>
</dbReference>
<keyword evidence="6" id="KW-0539">Nucleus</keyword>